<dbReference type="Pfam" id="PF08742">
    <property type="entry name" value="C8"/>
    <property type="match status" value="1"/>
</dbReference>
<dbReference type="GeneTree" id="ENSGT00940000156076"/>
<reference evidence="4" key="2">
    <citation type="submission" date="2025-09" db="UniProtKB">
        <authorList>
            <consortium name="Ensembl"/>
        </authorList>
    </citation>
    <scope>IDENTIFICATION</scope>
</reference>
<feature type="domain" description="VWFD" evidence="3">
    <location>
        <begin position="1"/>
        <end position="52"/>
    </location>
</feature>
<dbReference type="PANTHER" id="PTHR11339:SF386">
    <property type="entry name" value="HEMOLECTIN, ISOFORM A"/>
    <property type="match status" value="1"/>
</dbReference>
<dbReference type="InterPro" id="IPR050780">
    <property type="entry name" value="Mucin_vWF_Thrombospondin_sf"/>
</dbReference>
<dbReference type="Proteomes" id="UP000265020">
    <property type="component" value="Unassembled WGS sequence"/>
</dbReference>
<dbReference type="SMART" id="SM00832">
    <property type="entry name" value="C8"/>
    <property type="match status" value="1"/>
</dbReference>
<organism evidence="4 5">
    <name type="scientific">Cyprinodon variegatus</name>
    <name type="common">Sheepshead minnow</name>
    <dbReference type="NCBI Taxonomy" id="28743"/>
    <lineage>
        <taxon>Eukaryota</taxon>
        <taxon>Metazoa</taxon>
        <taxon>Chordata</taxon>
        <taxon>Craniata</taxon>
        <taxon>Vertebrata</taxon>
        <taxon>Euteleostomi</taxon>
        <taxon>Actinopterygii</taxon>
        <taxon>Neopterygii</taxon>
        <taxon>Teleostei</taxon>
        <taxon>Neoteleostei</taxon>
        <taxon>Acanthomorphata</taxon>
        <taxon>Ovalentaria</taxon>
        <taxon>Atherinomorphae</taxon>
        <taxon>Cyprinodontiformes</taxon>
        <taxon>Cyprinodontidae</taxon>
        <taxon>Cyprinodon</taxon>
    </lineage>
</organism>
<dbReference type="InterPro" id="IPR001846">
    <property type="entry name" value="VWF_type-D"/>
</dbReference>
<evidence type="ECO:0000313" key="5">
    <source>
        <dbReference type="Proteomes" id="UP000265020"/>
    </source>
</evidence>
<protein>
    <recommendedName>
        <fullName evidence="3">VWFD domain-containing protein</fullName>
    </recommendedName>
</protein>
<name>A0A3Q2CYQ8_CYPVA</name>
<dbReference type="GO" id="GO:0005615">
    <property type="term" value="C:extracellular space"/>
    <property type="evidence" value="ECO:0007669"/>
    <property type="project" value="TreeGrafter"/>
</dbReference>
<evidence type="ECO:0000256" key="1">
    <source>
        <dbReference type="ARBA" id="ARBA00023157"/>
    </source>
</evidence>
<reference evidence="4" key="1">
    <citation type="submission" date="2025-08" db="UniProtKB">
        <authorList>
            <consortium name="Ensembl"/>
        </authorList>
    </citation>
    <scope>IDENTIFICATION</scope>
</reference>
<sequence>MIKLSSAFKGKVCGLCGNYDGAIRNDFTTRSNEIVVNPTVFGNSWKLSSTCPDVNITQNPCALYSHRRAWSEKHCNIIKSEVFSACVEPNQYYDACVADTCSCNAGGDCECFCSAVGAYAAACIEAGACVRWRTPTIC</sequence>
<evidence type="ECO:0000259" key="3">
    <source>
        <dbReference type="PROSITE" id="PS51233"/>
    </source>
</evidence>
<dbReference type="Pfam" id="PF00094">
    <property type="entry name" value="VWD"/>
    <property type="match status" value="1"/>
</dbReference>
<dbReference type="STRING" id="28743.ENSCVAP00000011057"/>
<dbReference type="GO" id="GO:0031012">
    <property type="term" value="C:extracellular matrix"/>
    <property type="evidence" value="ECO:0007669"/>
    <property type="project" value="TreeGrafter"/>
</dbReference>
<proteinExistence type="predicted"/>
<keyword evidence="2" id="KW-0325">Glycoprotein</keyword>
<keyword evidence="5" id="KW-1185">Reference proteome</keyword>
<dbReference type="PANTHER" id="PTHR11339">
    <property type="entry name" value="EXTRACELLULAR MATRIX GLYCOPROTEIN RELATED"/>
    <property type="match status" value="1"/>
</dbReference>
<dbReference type="OMA" id="RTPTICV"/>
<keyword evidence="1" id="KW-1015">Disulfide bond</keyword>
<dbReference type="AlphaFoldDB" id="A0A3Q2CYQ8"/>
<evidence type="ECO:0000313" key="4">
    <source>
        <dbReference type="Ensembl" id="ENSCVAP00000011057.1"/>
    </source>
</evidence>
<evidence type="ECO:0000256" key="2">
    <source>
        <dbReference type="ARBA" id="ARBA00023180"/>
    </source>
</evidence>
<accession>A0A3Q2CYQ8</accession>
<dbReference type="Ensembl" id="ENSCVAT00000017925.1">
    <property type="protein sequence ID" value="ENSCVAP00000011057.1"/>
    <property type="gene ID" value="ENSCVAG00000013262.1"/>
</dbReference>
<dbReference type="PROSITE" id="PS51233">
    <property type="entry name" value="VWFD"/>
    <property type="match status" value="1"/>
</dbReference>
<dbReference type="InterPro" id="IPR014853">
    <property type="entry name" value="VWF/SSPO/ZAN-like_Cys-rich_dom"/>
</dbReference>